<keyword evidence="3" id="KW-1185">Reference proteome</keyword>
<comment type="caution">
    <text evidence="2">The sequence shown here is derived from an EMBL/GenBank/DDBJ whole genome shotgun (WGS) entry which is preliminary data.</text>
</comment>
<organism evidence="2 3">
    <name type="scientific">Niveomyces insectorum RCEF 264</name>
    <dbReference type="NCBI Taxonomy" id="1081102"/>
    <lineage>
        <taxon>Eukaryota</taxon>
        <taxon>Fungi</taxon>
        <taxon>Dikarya</taxon>
        <taxon>Ascomycota</taxon>
        <taxon>Pezizomycotina</taxon>
        <taxon>Sordariomycetes</taxon>
        <taxon>Hypocreomycetidae</taxon>
        <taxon>Hypocreales</taxon>
        <taxon>Cordycipitaceae</taxon>
        <taxon>Niveomyces</taxon>
    </lineage>
</organism>
<dbReference type="EMBL" id="AZHD01000016">
    <property type="protein sequence ID" value="OAA56721.1"/>
    <property type="molecule type" value="Genomic_DNA"/>
</dbReference>
<feature type="region of interest" description="Disordered" evidence="1">
    <location>
        <begin position="1"/>
        <end position="52"/>
    </location>
</feature>
<dbReference type="Proteomes" id="UP000076874">
    <property type="component" value="Unassembled WGS sequence"/>
</dbReference>
<name>A0A167PJJ8_9HYPO</name>
<sequence>MPSNEPTIFAAEESRPAGNPERGAAIELTQPPASKPMNPQRPHDDAESVHLRGGRSEMCPGRFCFIVPCPLPCDFCVI</sequence>
<evidence type="ECO:0000313" key="2">
    <source>
        <dbReference type="EMBL" id="OAA56721.1"/>
    </source>
</evidence>
<dbReference type="AlphaFoldDB" id="A0A167PJJ8"/>
<gene>
    <name evidence="2" type="ORF">SPI_07728</name>
</gene>
<feature type="compositionally biased region" description="Basic and acidic residues" evidence="1">
    <location>
        <begin position="41"/>
        <end position="50"/>
    </location>
</feature>
<evidence type="ECO:0000313" key="3">
    <source>
        <dbReference type="Proteomes" id="UP000076874"/>
    </source>
</evidence>
<reference evidence="2 3" key="1">
    <citation type="journal article" date="2016" name="Genome Biol. Evol.">
        <title>Divergent and convergent evolution of fungal pathogenicity.</title>
        <authorList>
            <person name="Shang Y."/>
            <person name="Xiao G."/>
            <person name="Zheng P."/>
            <person name="Cen K."/>
            <person name="Zhan S."/>
            <person name="Wang C."/>
        </authorList>
    </citation>
    <scope>NUCLEOTIDE SEQUENCE [LARGE SCALE GENOMIC DNA]</scope>
    <source>
        <strain evidence="2 3">RCEF 264</strain>
    </source>
</reference>
<proteinExistence type="predicted"/>
<evidence type="ECO:0000256" key="1">
    <source>
        <dbReference type="SAM" id="MobiDB-lite"/>
    </source>
</evidence>
<protein>
    <submittedName>
        <fullName evidence="2">Uncharacterized protein</fullName>
    </submittedName>
</protein>
<dbReference type="OrthoDB" id="5084741at2759"/>
<accession>A0A167PJJ8</accession>